<reference evidence="1" key="1">
    <citation type="journal article" date="2020" name="Nature">
        <title>Giant virus diversity and host interactions through global metagenomics.</title>
        <authorList>
            <person name="Schulz F."/>
            <person name="Roux S."/>
            <person name="Paez-Espino D."/>
            <person name="Jungbluth S."/>
            <person name="Walsh D.A."/>
            <person name="Denef V.J."/>
            <person name="McMahon K.D."/>
            <person name="Konstantinidis K.T."/>
            <person name="Eloe-Fadrosh E.A."/>
            <person name="Kyrpides N.C."/>
            <person name="Woyke T."/>
        </authorList>
    </citation>
    <scope>NUCLEOTIDE SEQUENCE</scope>
    <source>
        <strain evidence="1">GVMAG-M-3300024510-1</strain>
    </source>
</reference>
<dbReference type="AlphaFoldDB" id="A0A6C0IX27"/>
<name>A0A6C0IX27_9ZZZZ</name>
<organism evidence="1">
    <name type="scientific">viral metagenome</name>
    <dbReference type="NCBI Taxonomy" id="1070528"/>
    <lineage>
        <taxon>unclassified sequences</taxon>
        <taxon>metagenomes</taxon>
        <taxon>organismal metagenomes</taxon>
    </lineage>
</organism>
<protein>
    <submittedName>
        <fullName evidence="1">Uncharacterized protein</fullName>
    </submittedName>
</protein>
<evidence type="ECO:0000313" key="1">
    <source>
        <dbReference type="EMBL" id="QHT96985.1"/>
    </source>
</evidence>
<dbReference type="EMBL" id="MN740271">
    <property type="protein sequence ID" value="QHT96985.1"/>
    <property type="molecule type" value="Genomic_DNA"/>
</dbReference>
<accession>A0A6C0IX27</accession>
<sequence>MGDNDDDSNIWDELNVFQQNETRIIVDAIKQAQILHLSEVRFRGNLSDRAVKQLLRRKFYVHIRKSDKYGIESIITFPLAPISITVEKTKKELADSIQPQYTKLETDYENWS</sequence>
<proteinExistence type="predicted"/>